<dbReference type="EMBL" id="BSOZ01000008">
    <property type="protein sequence ID" value="GLS03771.1"/>
    <property type="molecule type" value="Genomic_DNA"/>
</dbReference>
<accession>A0ABQ6BPM1</accession>
<dbReference type="NCBIfam" id="TIGR01760">
    <property type="entry name" value="tape_meas_TP901"/>
    <property type="match status" value="1"/>
</dbReference>
<evidence type="ECO:0000313" key="3">
    <source>
        <dbReference type="Proteomes" id="UP001156836"/>
    </source>
</evidence>
<keyword evidence="3" id="KW-1185">Reference proteome</keyword>
<organism evidence="2 3">
    <name type="scientific">Chitiniphilus shinanonensis</name>
    <dbReference type="NCBI Taxonomy" id="553088"/>
    <lineage>
        <taxon>Bacteria</taxon>
        <taxon>Pseudomonadati</taxon>
        <taxon>Pseudomonadota</taxon>
        <taxon>Betaproteobacteria</taxon>
        <taxon>Neisseriales</taxon>
        <taxon>Chitinibacteraceae</taxon>
        <taxon>Chitiniphilus</taxon>
    </lineage>
</organism>
<gene>
    <name evidence="2" type="ORF">GCM10007860_09160</name>
</gene>
<dbReference type="Proteomes" id="UP001156836">
    <property type="component" value="Unassembled WGS sequence"/>
</dbReference>
<dbReference type="RefSeq" id="WP_018747005.1">
    <property type="nucleotide sequence ID" value="NZ_BSOZ01000008.1"/>
</dbReference>
<name>A0ABQ6BPM1_9NEIS</name>
<dbReference type="Pfam" id="PF10145">
    <property type="entry name" value="PhageMin_Tail"/>
    <property type="match status" value="1"/>
</dbReference>
<dbReference type="InterPro" id="IPR010090">
    <property type="entry name" value="Phage_tape_meas"/>
</dbReference>
<protein>
    <recommendedName>
        <fullName evidence="1">Phage tail tape measure protein domain-containing protein</fullName>
    </recommendedName>
</protein>
<proteinExistence type="predicted"/>
<feature type="domain" description="Phage tail tape measure protein" evidence="1">
    <location>
        <begin position="61"/>
        <end position="256"/>
    </location>
</feature>
<sequence length="552" mass="57346">MASLKSIGASQFAAGGQALVDDYSDAIKQSIRLESELVTLGNIAGIEGPKLPATVGQWKQELIGLSRQTQQTQGDLQQGFGALIEKGLAPDLAFKILREAGHAATATGGDVKEIGKTLIGFHDQLAVSADQAGRALDALAVASNAGRIKFPQLQAQMPGLASAAKASGLNLQGTGGVASLAAGMQIAGKDGTAPDQAAANLKGFLAAFQDEGMAARFKKLGIRNYDEEKRKAAASADPLLYMAELVQKATGGDDAKVRKLFTDREAQGFAKALIGDLGGYRQIRDQAANANGQIRQMENARLNTTQGQLHQMQIRTDADLQESTITQTGHWAARTAAGAMNEYDVDSTHLRLIQTLFGGALWGTDRLLSRNKGGGNGNAAIGDSAAGDPTPVFVVNWPAGGGIASGVGNLAQLVPLLARAGPALAVGGAGLGGFAYGSMLNKLMNWQMQLFTGEKDATVGGKIYDWTHGVGPGPMETIDRRLHPAQLSPTDIRTIQALPPGALSPAKVGGTIEVKVSMPSYLTGQTSVTQPTGTGVKLEATANTGRYYYGGS</sequence>
<comment type="caution">
    <text evidence="2">The sequence shown here is derived from an EMBL/GenBank/DDBJ whole genome shotgun (WGS) entry which is preliminary data.</text>
</comment>
<evidence type="ECO:0000313" key="2">
    <source>
        <dbReference type="EMBL" id="GLS03771.1"/>
    </source>
</evidence>
<reference evidence="3" key="1">
    <citation type="journal article" date="2019" name="Int. J. Syst. Evol. Microbiol.">
        <title>The Global Catalogue of Microorganisms (GCM) 10K type strain sequencing project: providing services to taxonomists for standard genome sequencing and annotation.</title>
        <authorList>
            <consortium name="The Broad Institute Genomics Platform"/>
            <consortium name="The Broad Institute Genome Sequencing Center for Infectious Disease"/>
            <person name="Wu L."/>
            <person name="Ma J."/>
        </authorList>
    </citation>
    <scope>NUCLEOTIDE SEQUENCE [LARGE SCALE GENOMIC DNA]</scope>
    <source>
        <strain evidence="3">NBRC 104970</strain>
    </source>
</reference>
<evidence type="ECO:0000259" key="1">
    <source>
        <dbReference type="Pfam" id="PF10145"/>
    </source>
</evidence>